<organism evidence="1">
    <name type="scientific">Anguilla anguilla</name>
    <name type="common">European freshwater eel</name>
    <name type="synonym">Muraena anguilla</name>
    <dbReference type="NCBI Taxonomy" id="7936"/>
    <lineage>
        <taxon>Eukaryota</taxon>
        <taxon>Metazoa</taxon>
        <taxon>Chordata</taxon>
        <taxon>Craniata</taxon>
        <taxon>Vertebrata</taxon>
        <taxon>Euteleostomi</taxon>
        <taxon>Actinopterygii</taxon>
        <taxon>Neopterygii</taxon>
        <taxon>Teleostei</taxon>
        <taxon>Anguilliformes</taxon>
        <taxon>Anguillidae</taxon>
        <taxon>Anguilla</taxon>
    </lineage>
</organism>
<name>A0A0E9P9H4_ANGAN</name>
<dbReference type="AlphaFoldDB" id="A0A0E9P9H4"/>
<dbReference type="EMBL" id="GBXM01108079">
    <property type="protein sequence ID" value="JAH00498.1"/>
    <property type="molecule type" value="Transcribed_RNA"/>
</dbReference>
<reference evidence="1" key="2">
    <citation type="journal article" date="2015" name="Fish Shellfish Immunol.">
        <title>Early steps in the European eel (Anguilla anguilla)-Vibrio vulnificus interaction in the gills: Role of the RtxA13 toxin.</title>
        <authorList>
            <person name="Callol A."/>
            <person name="Pajuelo D."/>
            <person name="Ebbesson L."/>
            <person name="Teles M."/>
            <person name="MacKenzie S."/>
            <person name="Amaro C."/>
        </authorList>
    </citation>
    <scope>NUCLEOTIDE SEQUENCE</scope>
</reference>
<protein>
    <submittedName>
        <fullName evidence="1">Uncharacterized protein</fullName>
    </submittedName>
</protein>
<accession>A0A0E9P9H4</accession>
<reference evidence="1" key="1">
    <citation type="submission" date="2014-11" db="EMBL/GenBank/DDBJ databases">
        <authorList>
            <person name="Amaro Gonzalez C."/>
        </authorList>
    </citation>
    <scope>NUCLEOTIDE SEQUENCE</scope>
</reference>
<sequence length="29" mass="3248">MTHIDILFPLISTRAQNYCAALLIKQVSS</sequence>
<proteinExistence type="predicted"/>
<evidence type="ECO:0000313" key="1">
    <source>
        <dbReference type="EMBL" id="JAH00498.1"/>
    </source>
</evidence>